<sequence length="246" mass="28736">MPRSVSAGCRSENLNDKTIINRPAGNAARRHTRETLPVIMKPTLELPKTIRPLRLDEIPKNSSAKERIELRETARIVEGYKILPKDNNQEHSELPFNFFAEINIDNSRLWDLIIALSEELPEESALIFNHADSEPNYGKYLDKKYVLEFLSHYKKEVTGDTFIDIGLIFHTESELIEIFIPESKYIKFWGVNQKSFLKIMEFFNLQEVTEIEFVDEYPKVREALSLFDNNITESEKLIKILKKEFL</sequence>
<reference evidence="1 2" key="1">
    <citation type="submission" date="2022-01" db="EMBL/GenBank/DDBJ databases">
        <title>Labilibaculum sp. nov, a marine bacterium isolated from Antarctica.</title>
        <authorList>
            <person name="Dai W."/>
        </authorList>
    </citation>
    <scope>NUCLEOTIDE SEQUENCE [LARGE SCALE GENOMIC DNA]</scope>
    <source>
        <strain evidence="1 2">DW002</strain>
    </source>
</reference>
<name>A0ABT5VXF4_9BACT</name>
<dbReference type="RefSeq" id="WP_275110533.1">
    <property type="nucleotide sequence ID" value="NZ_JAKJSC010000003.1"/>
</dbReference>
<dbReference type="EMBL" id="JAKJSC010000003">
    <property type="protein sequence ID" value="MDE5419203.1"/>
    <property type="molecule type" value="Genomic_DNA"/>
</dbReference>
<organism evidence="1 2">
    <name type="scientific">Paralabilibaculum antarcticum</name>
    <dbReference type="NCBI Taxonomy" id="2912572"/>
    <lineage>
        <taxon>Bacteria</taxon>
        <taxon>Pseudomonadati</taxon>
        <taxon>Bacteroidota</taxon>
        <taxon>Bacteroidia</taxon>
        <taxon>Marinilabiliales</taxon>
        <taxon>Marinifilaceae</taxon>
        <taxon>Paralabilibaculum</taxon>
    </lineage>
</organism>
<dbReference type="Proteomes" id="UP001528920">
    <property type="component" value="Unassembled WGS sequence"/>
</dbReference>
<proteinExistence type="predicted"/>
<protein>
    <submittedName>
        <fullName evidence="1">Uncharacterized protein</fullName>
    </submittedName>
</protein>
<evidence type="ECO:0000313" key="2">
    <source>
        <dbReference type="Proteomes" id="UP001528920"/>
    </source>
</evidence>
<keyword evidence="2" id="KW-1185">Reference proteome</keyword>
<evidence type="ECO:0000313" key="1">
    <source>
        <dbReference type="EMBL" id="MDE5419203.1"/>
    </source>
</evidence>
<accession>A0ABT5VXF4</accession>
<gene>
    <name evidence="1" type="ORF">L3049_14475</name>
</gene>
<comment type="caution">
    <text evidence="1">The sequence shown here is derived from an EMBL/GenBank/DDBJ whole genome shotgun (WGS) entry which is preliminary data.</text>
</comment>